<dbReference type="InterPro" id="IPR044839">
    <property type="entry name" value="NDR1-like"/>
</dbReference>
<dbReference type="Gene3D" id="2.60.40.1820">
    <property type="match status" value="1"/>
</dbReference>
<evidence type="ECO:0000313" key="7">
    <source>
        <dbReference type="EMBL" id="KAH7295121.1"/>
    </source>
</evidence>
<dbReference type="OrthoDB" id="1929523at2759"/>
<evidence type="ECO:0000256" key="5">
    <source>
        <dbReference type="SAM" id="Phobius"/>
    </source>
</evidence>
<organism evidence="7 8">
    <name type="scientific">Ceratopteris richardii</name>
    <name type="common">Triangle waterfern</name>
    <dbReference type="NCBI Taxonomy" id="49495"/>
    <lineage>
        <taxon>Eukaryota</taxon>
        <taxon>Viridiplantae</taxon>
        <taxon>Streptophyta</taxon>
        <taxon>Embryophyta</taxon>
        <taxon>Tracheophyta</taxon>
        <taxon>Polypodiopsida</taxon>
        <taxon>Polypodiidae</taxon>
        <taxon>Polypodiales</taxon>
        <taxon>Pteridineae</taxon>
        <taxon>Pteridaceae</taxon>
        <taxon>Parkerioideae</taxon>
        <taxon>Ceratopteris</taxon>
    </lineage>
</organism>
<dbReference type="PANTHER" id="PTHR31234">
    <property type="entry name" value="LATE EMBRYOGENESIS ABUNDANT (LEA) HYDROXYPROLINE-RICH GLYCOPROTEIN FAMILY"/>
    <property type="match status" value="1"/>
</dbReference>
<dbReference type="SUPFAM" id="SSF117070">
    <property type="entry name" value="LEA14-like"/>
    <property type="match status" value="1"/>
</dbReference>
<feature type="domain" description="Late embryogenesis abundant protein LEA-2 subgroup" evidence="6">
    <location>
        <begin position="82"/>
        <end position="179"/>
    </location>
</feature>
<reference evidence="7 8" key="1">
    <citation type="submission" date="2021-08" db="EMBL/GenBank/DDBJ databases">
        <title>WGS assembly of Ceratopteris richardii.</title>
        <authorList>
            <person name="Marchant D.B."/>
            <person name="Chen G."/>
            <person name="Jenkins J."/>
            <person name="Shu S."/>
            <person name="Leebens-Mack J."/>
            <person name="Grimwood J."/>
            <person name="Schmutz J."/>
            <person name="Soltis P."/>
            <person name="Soltis D."/>
            <person name="Chen Z.-H."/>
        </authorList>
    </citation>
    <scope>NUCLEOTIDE SEQUENCE [LARGE SCALE GENOMIC DNA]</scope>
    <source>
        <strain evidence="7">Whitten #5841</strain>
        <tissue evidence="7">Leaf</tissue>
    </source>
</reference>
<evidence type="ECO:0000256" key="3">
    <source>
        <dbReference type="ARBA" id="ARBA00022989"/>
    </source>
</evidence>
<dbReference type="Pfam" id="PF03168">
    <property type="entry name" value="LEA_2"/>
    <property type="match status" value="1"/>
</dbReference>
<proteinExistence type="predicted"/>
<dbReference type="GO" id="GO:0016020">
    <property type="term" value="C:membrane"/>
    <property type="evidence" value="ECO:0007669"/>
    <property type="project" value="UniProtKB-SubCell"/>
</dbReference>
<evidence type="ECO:0000256" key="4">
    <source>
        <dbReference type="ARBA" id="ARBA00023136"/>
    </source>
</evidence>
<keyword evidence="4 5" id="KW-0472">Membrane</keyword>
<evidence type="ECO:0000313" key="8">
    <source>
        <dbReference type="Proteomes" id="UP000825935"/>
    </source>
</evidence>
<feature type="transmembrane region" description="Helical" evidence="5">
    <location>
        <begin position="16"/>
        <end position="42"/>
    </location>
</feature>
<dbReference type="AlphaFoldDB" id="A0A8T2RGU9"/>
<accession>A0A8T2RGU9</accession>
<comment type="caution">
    <text evidence="7">The sequence shown here is derived from an EMBL/GenBank/DDBJ whole genome shotgun (WGS) entry which is preliminary data.</text>
</comment>
<comment type="subcellular location">
    <subcellularLocation>
        <location evidence="1">Membrane</location>
        <topology evidence="1">Single-pass membrane protein</topology>
    </subcellularLocation>
</comment>
<dbReference type="OMA" id="QYIAMAM"/>
<dbReference type="GO" id="GO:0098542">
    <property type="term" value="P:defense response to other organism"/>
    <property type="evidence" value="ECO:0007669"/>
    <property type="project" value="InterPro"/>
</dbReference>
<keyword evidence="3 5" id="KW-1133">Transmembrane helix</keyword>
<dbReference type="PANTHER" id="PTHR31234:SF65">
    <property type="entry name" value="LATE EMBRYOGENESIS ABUNDANT PROTEIN, LEA_2 SUBGROUP"/>
    <property type="match status" value="1"/>
</dbReference>
<evidence type="ECO:0000256" key="2">
    <source>
        <dbReference type="ARBA" id="ARBA00022692"/>
    </source>
</evidence>
<gene>
    <name evidence="7" type="ORF">KP509_27G033100</name>
</gene>
<sequence>MVEYGESVPFHRRRPCLCCCAVFLSLVVIIGIIILILAFTVFKPKKPTITVESLDLKGFSVGLDRSNLIPTPTVNITLALVVSLRNPNKASVKYAESTSIAYYYEDEVASVPIPAGYVGSDSTVNISTTLVAYADRLASNSHLAGDLVAGELPMTTETRISGRVKVGFIKRHIDITSHCNISIVVRNASIGNMDCQDKVHF</sequence>
<name>A0A8T2RGU9_CERRI</name>
<protein>
    <recommendedName>
        <fullName evidence="6">Late embryogenesis abundant protein LEA-2 subgroup domain-containing protein</fullName>
    </recommendedName>
</protein>
<keyword evidence="8" id="KW-1185">Reference proteome</keyword>
<dbReference type="EMBL" id="CM035432">
    <property type="protein sequence ID" value="KAH7295121.1"/>
    <property type="molecule type" value="Genomic_DNA"/>
</dbReference>
<keyword evidence="2 5" id="KW-0812">Transmembrane</keyword>
<evidence type="ECO:0000256" key="1">
    <source>
        <dbReference type="ARBA" id="ARBA00004167"/>
    </source>
</evidence>
<dbReference type="Proteomes" id="UP000825935">
    <property type="component" value="Chromosome 27"/>
</dbReference>
<dbReference type="InterPro" id="IPR004864">
    <property type="entry name" value="LEA_2"/>
</dbReference>
<evidence type="ECO:0000259" key="6">
    <source>
        <dbReference type="Pfam" id="PF03168"/>
    </source>
</evidence>